<evidence type="ECO:0000313" key="10">
    <source>
        <dbReference type="Proteomes" id="UP000336646"/>
    </source>
</evidence>
<proteinExistence type="inferred from homology"/>
<accession>A0A6C1TUR7</accession>
<dbReference type="InterPro" id="IPR018376">
    <property type="entry name" value="Enoyl-CoA_hyd/isom_CS"/>
</dbReference>
<evidence type="ECO:0000256" key="2">
    <source>
        <dbReference type="ARBA" id="ARBA00005254"/>
    </source>
</evidence>
<keyword evidence="3" id="KW-0276">Fatty acid metabolism</keyword>
<sequence length="238" mass="25030">MVTSSAHGSVVVVTLNRDEKRNALSTELIRELGSALDDAQHSARAIVLTGAGSVFSAGADLDENEFQGSFFDDFFTVIRALRTAAAPIIAHVNGPAIGAGMMLTMACDIRVAAHSARFSLPVGDMAIGVNEWVVRTLTELLGGSRARAMLLAGAPLDVDTAVASGYATAGSFEQAMELAELVAGKAPLTLRNVKAEFAPDLFTAAEREAALRAPFESDDIKEVGRARSEGRPVLFRGL</sequence>
<protein>
    <submittedName>
        <fullName evidence="9">Enoyl-CoA hydratase</fullName>
    </submittedName>
</protein>
<comment type="caution">
    <text evidence="9">The sequence shown here is derived from an EMBL/GenBank/DDBJ whole genome shotgun (WGS) entry which is preliminary data.</text>
</comment>
<evidence type="ECO:0000256" key="8">
    <source>
        <dbReference type="RuleBase" id="RU003707"/>
    </source>
</evidence>
<dbReference type="AlphaFoldDB" id="A0A6C1TUR7"/>
<dbReference type="Gene3D" id="3.90.226.10">
    <property type="entry name" value="2-enoyl-CoA Hydratase, Chain A, domain 1"/>
    <property type="match status" value="1"/>
</dbReference>
<dbReference type="EMBL" id="RXIR01000029">
    <property type="protein sequence ID" value="TVS26510.1"/>
    <property type="molecule type" value="Genomic_DNA"/>
</dbReference>
<dbReference type="PANTHER" id="PTHR11941:SF169">
    <property type="entry name" value="(7AS)-7A-METHYL-1,5-DIOXO-2,3,5,6,7,7A-HEXAHYDRO-1H-INDENE-CARBOXYL-COA HYDROLASE"/>
    <property type="match status" value="1"/>
</dbReference>
<dbReference type="SUPFAM" id="SSF52096">
    <property type="entry name" value="ClpP/crotonase"/>
    <property type="match status" value="1"/>
</dbReference>
<evidence type="ECO:0000256" key="6">
    <source>
        <dbReference type="ARBA" id="ARBA00023709"/>
    </source>
</evidence>
<comment type="catalytic activity">
    <reaction evidence="7">
        <text>a 4-saturated-(3S)-3-hydroxyacyl-CoA = a (3E)-enoyl-CoA + H2O</text>
        <dbReference type="Rhea" id="RHEA:20724"/>
        <dbReference type="ChEBI" id="CHEBI:15377"/>
        <dbReference type="ChEBI" id="CHEBI:58521"/>
        <dbReference type="ChEBI" id="CHEBI:137480"/>
        <dbReference type="EC" id="4.2.1.17"/>
    </reaction>
</comment>
<keyword evidence="4" id="KW-0443">Lipid metabolism</keyword>
<organism evidence="9 10">
    <name type="scientific">Corynebacterium sanguinis</name>
    <dbReference type="NCBI Taxonomy" id="2594913"/>
    <lineage>
        <taxon>Bacteria</taxon>
        <taxon>Bacillati</taxon>
        <taxon>Actinomycetota</taxon>
        <taxon>Actinomycetes</taxon>
        <taxon>Mycobacteriales</taxon>
        <taxon>Corynebacteriaceae</taxon>
        <taxon>Corynebacterium</taxon>
    </lineage>
</organism>
<comment type="similarity">
    <text evidence="2 8">Belongs to the enoyl-CoA hydratase/isomerase family.</text>
</comment>
<name>A0A6C1TUR7_9CORY</name>
<evidence type="ECO:0000256" key="5">
    <source>
        <dbReference type="ARBA" id="ARBA00023239"/>
    </source>
</evidence>
<dbReference type="OrthoDB" id="3569436at2"/>
<dbReference type="InterPro" id="IPR029045">
    <property type="entry name" value="ClpP/crotonase-like_dom_sf"/>
</dbReference>
<evidence type="ECO:0000256" key="3">
    <source>
        <dbReference type="ARBA" id="ARBA00022832"/>
    </source>
</evidence>
<comment type="function">
    <text evidence="1">Could possibly oxidize fatty acids using specific components.</text>
</comment>
<keyword evidence="5" id="KW-0456">Lyase</keyword>
<evidence type="ECO:0000256" key="4">
    <source>
        <dbReference type="ARBA" id="ARBA00023098"/>
    </source>
</evidence>
<evidence type="ECO:0000313" key="9">
    <source>
        <dbReference type="EMBL" id="TVS26510.1"/>
    </source>
</evidence>
<evidence type="ECO:0000256" key="7">
    <source>
        <dbReference type="ARBA" id="ARBA00023717"/>
    </source>
</evidence>
<dbReference type="Pfam" id="PF00378">
    <property type="entry name" value="ECH_1"/>
    <property type="match status" value="1"/>
</dbReference>
<dbReference type="PANTHER" id="PTHR11941">
    <property type="entry name" value="ENOYL-COA HYDRATASE-RELATED"/>
    <property type="match status" value="1"/>
</dbReference>
<dbReference type="GO" id="GO:0006635">
    <property type="term" value="P:fatty acid beta-oxidation"/>
    <property type="evidence" value="ECO:0007669"/>
    <property type="project" value="TreeGrafter"/>
</dbReference>
<dbReference type="InterPro" id="IPR001753">
    <property type="entry name" value="Enoyl-CoA_hydra/iso"/>
</dbReference>
<reference evidence="9 10" key="1">
    <citation type="submission" date="2018-12" db="EMBL/GenBank/DDBJ databases">
        <title>Corynebacterium sanguinis sp. nov., a clinically-associated and environmental corynebacterium.</title>
        <authorList>
            <person name="Gonzales-Siles L."/>
            <person name="Jaen-Luchoro D."/>
            <person name="Cardew S."/>
            <person name="Inganas E."/>
            <person name="Ohlen M."/>
            <person name="Jensie-Markopolous S."/>
            <person name="Pinyeiro-Iglesias B."/>
            <person name="Molin K."/>
            <person name="Skovbjerg S."/>
            <person name="Svensson-Stadler L."/>
            <person name="Funke G."/>
            <person name="Moore E.R.B."/>
        </authorList>
    </citation>
    <scope>NUCLEOTIDE SEQUENCE [LARGE SCALE GENOMIC DNA]</scope>
    <source>
        <strain evidence="9 10">58734</strain>
    </source>
</reference>
<dbReference type="CDD" id="cd06558">
    <property type="entry name" value="crotonase-like"/>
    <property type="match status" value="1"/>
</dbReference>
<gene>
    <name evidence="9" type="ORF">EKI59_10500</name>
</gene>
<dbReference type="Proteomes" id="UP000336646">
    <property type="component" value="Unassembled WGS sequence"/>
</dbReference>
<dbReference type="PROSITE" id="PS00166">
    <property type="entry name" value="ENOYL_COA_HYDRATASE"/>
    <property type="match status" value="1"/>
</dbReference>
<comment type="catalytic activity">
    <reaction evidence="6">
        <text>a (3S)-3-hydroxyacyl-CoA = a (2E)-enoyl-CoA + H2O</text>
        <dbReference type="Rhea" id="RHEA:16105"/>
        <dbReference type="ChEBI" id="CHEBI:15377"/>
        <dbReference type="ChEBI" id="CHEBI:57318"/>
        <dbReference type="ChEBI" id="CHEBI:58856"/>
        <dbReference type="EC" id="4.2.1.17"/>
    </reaction>
</comment>
<dbReference type="GO" id="GO:0004300">
    <property type="term" value="F:enoyl-CoA hydratase activity"/>
    <property type="evidence" value="ECO:0007669"/>
    <property type="project" value="UniProtKB-EC"/>
</dbReference>
<evidence type="ECO:0000256" key="1">
    <source>
        <dbReference type="ARBA" id="ARBA00002994"/>
    </source>
</evidence>